<dbReference type="EC" id="1.14.15.15" evidence="3"/>
<dbReference type="PANTHER" id="PTHR46696">
    <property type="entry name" value="P450, PUTATIVE (EUROFUNG)-RELATED"/>
    <property type="match status" value="1"/>
</dbReference>
<dbReference type="Pfam" id="PF00067">
    <property type="entry name" value="p450"/>
    <property type="match status" value="1"/>
</dbReference>
<dbReference type="EMBL" id="CAKLPX010000001">
    <property type="protein sequence ID" value="CAH0990616.1"/>
    <property type="molecule type" value="Genomic_DNA"/>
</dbReference>
<name>A0ABM9ABN0_9GAMM</name>
<evidence type="ECO:0000256" key="2">
    <source>
        <dbReference type="ARBA" id="ARBA00010617"/>
    </source>
</evidence>
<reference evidence="3" key="1">
    <citation type="submission" date="2021-12" db="EMBL/GenBank/DDBJ databases">
        <authorList>
            <person name="Rodrigo-Torres L."/>
            <person name="Arahal R. D."/>
            <person name="Lucena T."/>
        </authorList>
    </citation>
    <scope>NUCLEOTIDE SEQUENCE</scope>
    <source>
        <strain evidence="3">CECT 8267</strain>
    </source>
</reference>
<dbReference type="Gene3D" id="1.10.630.10">
    <property type="entry name" value="Cytochrome P450"/>
    <property type="match status" value="1"/>
</dbReference>
<dbReference type="InterPro" id="IPR001128">
    <property type="entry name" value="Cyt_P450"/>
</dbReference>
<keyword evidence="3" id="KW-0560">Oxidoreductase</keyword>
<dbReference type="SUPFAM" id="SSF48264">
    <property type="entry name" value="Cytochrome P450"/>
    <property type="match status" value="1"/>
</dbReference>
<gene>
    <name evidence="3" type="primary">vdh_1</name>
    <name evidence="3" type="ORF">SIN8267_00710</name>
</gene>
<dbReference type="Proteomes" id="UP000838100">
    <property type="component" value="Unassembled WGS sequence"/>
</dbReference>
<dbReference type="PANTHER" id="PTHR46696:SF1">
    <property type="entry name" value="CYTOCHROME P450 YJIB-RELATED"/>
    <property type="match status" value="1"/>
</dbReference>
<dbReference type="RefSeq" id="WP_237443296.1">
    <property type="nucleotide sequence ID" value="NZ_CAKLPX010000001.1"/>
</dbReference>
<protein>
    <submittedName>
        <fullName evidence="3">Vitamin D(3) 25-hydroxylase</fullName>
        <ecNumber evidence="3">1.14.15.15</ecNumber>
    </submittedName>
</protein>
<organism evidence="3 4">
    <name type="scientific">Sinobacterium norvegicum</name>
    <dbReference type="NCBI Taxonomy" id="1641715"/>
    <lineage>
        <taxon>Bacteria</taxon>
        <taxon>Pseudomonadati</taxon>
        <taxon>Pseudomonadota</taxon>
        <taxon>Gammaproteobacteria</taxon>
        <taxon>Cellvibrionales</taxon>
        <taxon>Spongiibacteraceae</taxon>
        <taxon>Sinobacterium</taxon>
    </lineage>
</organism>
<dbReference type="GO" id="GO:0047748">
    <property type="term" value="F:cholestanetetraol 26-dehydrogenase activity"/>
    <property type="evidence" value="ECO:0007669"/>
    <property type="project" value="UniProtKB-EC"/>
</dbReference>
<keyword evidence="4" id="KW-1185">Reference proteome</keyword>
<dbReference type="InterPro" id="IPR036396">
    <property type="entry name" value="Cyt_P450_sf"/>
</dbReference>
<evidence type="ECO:0000313" key="4">
    <source>
        <dbReference type="Proteomes" id="UP000838100"/>
    </source>
</evidence>
<comment type="similarity">
    <text evidence="2">Belongs to the cytochrome P450 family.</text>
</comment>
<sequence>MAGVVQGADGEKMPLGRRIFKRAFVYLLDKKTDAFFRVLRRRNPVLVMAKANLVLVTRFHDVEACLANSDVFKVGYGPRIDAAVGCFMLGNDNAENAQHKAALLRLLSRHDSQRIRDIVTDASVEKLSGIGNRTAVDMVSDYSRYIPMQLVKRYFGFTQATNDELLSWSRAMQHDIFHNRDSETHIHQRSVTAGQAIRVSIRTEIARRKKQEAAASDDILARLLRCQNEEGNGFDDESVVTDLAGLLVGAIETTSFSLVNILQELLARPDVMLMAREAAAANRDALLHKLCRELLRLRPMNALLIRQCAEDYAMVGVNNKTVTIPAGSRVLLCTGSAMKDEDVVAEPNQFRLDRPDGHYFIYGSGSHLCLGDKIADIMLVEMIKPLLLLRHIEPLKQPDFDTGPFPEHYLLALSR</sequence>
<dbReference type="PRINTS" id="PR00359">
    <property type="entry name" value="BP450"/>
</dbReference>
<comment type="caution">
    <text evidence="3">The sequence shown here is derived from an EMBL/GenBank/DDBJ whole genome shotgun (WGS) entry which is preliminary data.</text>
</comment>
<proteinExistence type="inferred from homology"/>
<dbReference type="InterPro" id="IPR002397">
    <property type="entry name" value="Cyt_P450_B"/>
</dbReference>
<comment type="cofactor">
    <cofactor evidence="1">
        <name>heme</name>
        <dbReference type="ChEBI" id="CHEBI:30413"/>
    </cofactor>
</comment>
<evidence type="ECO:0000256" key="1">
    <source>
        <dbReference type="ARBA" id="ARBA00001971"/>
    </source>
</evidence>
<accession>A0ABM9ABN0</accession>
<evidence type="ECO:0000313" key="3">
    <source>
        <dbReference type="EMBL" id="CAH0990616.1"/>
    </source>
</evidence>